<dbReference type="AlphaFoldDB" id="A0A0Q9YCA5"/>
<sequence>MYYLCHTKSHLYNNCNTNCITAVLQKHVFCTTNVIQKKKIVHFDIKRYSYEFIAYFLKL</sequence>
<comment type="caution">
    <text evidence="1">The sequence shown here is derived from an EMBL/GenBank/DDBJ whole genome shotgun (WGS) entry which is preliminary data.</text>
</comment>
<dbReference type="EMBL" id="LKHV01000016">
    <property type="protein sequence ID" value="KRG17449.1"/>
    <property type="molecule type" value="Genomic_DNA"/>
</dbReference>
<evidence type="ECO:0000313" key="1">
    <source>
        <dbReference type="EMBL" id="KRG17449.1"/>
    </source>
</evidence>
<gene>
    <name evidence="1" type="ORF">CC99x_02310</name>
</gene>
<name>A0A0Q9YCA5_9GAMM</name>
<protein>
    <submittedName>
        <fullName evidence="1">Uncharacterized protein</fullName>
    </submittedName>
</protein>
<organism evidence="1">
    <name type="scientific">Candidatus Berkiella cookevillensis</name>
    <dbReference type="NCBI Taxonomy" id="437022"/>
    <lineage>
        <taxon>Bacteria</taxon>
        <taxon>Pseudomonadati</taxon>
        <taxon>Pseudomonadota</taxon>
        <taxon>Gammaproteobacteria</taxon>
        <taxon>Candidatus Berkiellales</taxon>
        <taxon>Candidatus Berkiellaceae</taxon>
        <taxon>Candidatus Berkiella</taxon>
    </lineage>
</organism>
<proteinExistence type="predicted"/>
<accession>A0A0Q9YCA5</accession>
<reference evidence="1" key="1">
    <citation type="submission" date="2015-09" db="EMBL/GenBank/DDBJ databases">
        <title>Draft Genome Sequences of Two Novel Amoeba-resistant Intranuclear Bacteria, Candidatus Berkiella cookevillensis and Candidatus Berkiella aquae.</title>
        <authorList>
            <person name="Mehari Y.T."/>
            <person name="Arivett B.A."/>
            <person name="Farone A.L."/>
            <person name="Gunderson J.H."/>
            <person name="Farone M.B."/>
        </authorList>
    </citation>
    <scope>NUCLEOTIDE SEQUENCE [LARGE SCALE GENOMIC DNA]</scope>
    <source>
        <strain evidence="1">CC99</strain>
    </source>
</reference>